<comment type="caution">
    <text evidence="4">The sequence shown here is derived from an EMBL/GenBank/DDBJ whole genome shotgun (WGS) entry which is preliminary data.</text>
</comment>
<evidence type="ECO:0000256" key="3">
    <source>
        <dbReference type="SAM" id="SignalP"/>
    </source>
</evidence>
<evidence type="ECO:0008006" key="6">
    <source>
        <dbReference type="Google" id="ProtNLM"/>
    </source>
</evidence>
<feature type="signal peptide" evidence="3">
    <location>
        <begin position="1"/>
        <end position="24"/>
    </location>
</feature>
<dbReference type="AlphaFoldDB" id="A0A081NIF2"/>
<dbReference type="PANTHER" id="PTHR45586:SF1">
    <property type="entry name" value="LIPOPOLYSACCHARIDE ASSEMBLY PROTEIN B"/>
    <property type="match status" value="1"/>
</dbReference>
<keyword evidence="2" id="KW-0802">TPR repeat</keyword>
<dbReference type="SUPFAM" id="SSF48452">
    <property type="entry name" value="TPR-like"/>
    <property type="match status" value="2"/>
</dbReference>
<proteinExistence type="predicted"/>
<gene>
    <name evidence="4" type="ORF">GZ78_11890</name>
</gene>
<dbReference type="RefSeq" id="WP_034835363.1">
    <property type="nucleotide sequence ID" value="NZ_JOKH01000002.1"/>
</dbReference>
<dbReference type="eggNOG" id="COG0457">
    <property type="taxonomic scope" value="Bacteria"/>
</dbReference>
<evidence type="ECO:0000313" key="5">
    <source>
        <dbReference type="Proteomes" id="UP000028073"/>
    </source>
</evidence>
<dbReference type="SMART" id="SM00028">
    <property type="entry name" value="TPR"/>
    <property type="match status" value="4"/>
</dbReference>
<dbReference type="OrthoDB" id="6397696at2"/>
<dbReference type="Gene3D" id="1.25.40.10">
    <property type="entry name" value="Tetratricopeptide repeat domain"/>
    <property type="match status" value="3"/>
</dbReference>
<dbReference type="PANTHER" id="PTHR45586">
    <property type="entry name" value="TPR REPEAT-CONTAINING PROTEIN PA4667"/>
    <property type="match status" value="1"/>
</dbReference>
<keyword evidence="5" id="KW-1185">Reference proteome</keyword>
<keyword evidence="1" id="KW-0677">Repeat</keyword>
<dbReference type="Proteomes" id="UP000028073">
    <property type="component" value="Unassembled WGS sequence"/>
</dbReference>
<protein>
    <recommendedName>
        <fullName evidence="6">Tetratricopeptide repeat-like domain-containing protein</fullName>
    </recommendedName>
</protein>
<feature type="chain" id="PRO_5001760845" description="Tetratricopeptide repeat-like domain-containing protein" evidence="3">
    <location>
        <begin position="25"/>
        <end position="404"/>
    </location>
</feature>
<dbReference type="InterPro" id="IPR019734">
    <property type="entry name" value="TPR_rpt"/>
</dbReference>
<evidence type="ECO:0000313" key="4">
    <source>
        <dbReference type="EMBL" id="KEQ18225.1"/>
    </source>
</evidence>
<evidence type="ECO:0000256" key="2">
    <source>
        <dbReference type="ARBA" id="ARBA00022803"/>
    </source>
</evidence>
<dbReference type="Pfam" id="PF13432">
    <property type="entry name" value="TPR_16"/>
    <property type="match status" value="1"/>
</dbReference>
<dbReference type="EMBL" id="JOKH01000002">
    <property type="protein sequence ID" value="KEQ18225.1"/>
    <property type="molecule type" value="Genomic_DNA"/>
</dbReference>
<dbReference type="Pfam" id="PF12895">
    <property type="entry name" value="ANAPC3"/>
    <property type="match status" value="1"/>
</dbReference>
<sequence length="404" mass="45597">MVKFSTLRNTLACLALAASMELHATAMSESVYRALESIRDQVNQTQYQEAQTELQLLLKDNSRLSSYEKAQIWNLTGYTFYLQDNYPKAVNAYKEVLKQEDLPDALKLSTGRTLAQLWFSTGKYQEALQQAIAVTANQKTQDTGLNVLMAHCLYQLKDYQESAKMIQSTISASDKPEEGWYQLLRANYQTLEDYPAVEKVLEEMVARYPKKEYLLALSAIYSQLEKPKKQLVLLEGVFESGQLDSAPHLKALGTLLLQQNLPIKSAQVLSRGLKAGYMESSLDNLKLLAQAWLQAREDEKALQTLKKAVILDNSGKSSLLIAQLHLRSQQWPQAEQALKTALSKELDDKASAQLMLGMTLFNQKKYQDAVASLEAASNHKKTRTSALQWLDYTRAEIERSKAEI</sequence>
<dbReference type="STRING" id="1137799.GZ78_11890"/>
<keyword evidence="3" id="KW-0732">Signal</keyword>
<reference evidence="4 5" key="1">
    <citation type="submission" date="2014-06" db="EMBL/GenBank/DDBJ databases">
        <title>Whole Genome Sequences of Three Symbiotic Endozoicomonas Bacteria.</title>
        <authorList>
            <person name="Neave M.J."/>
            <person name="Apprill A."/>
            <person name="Voolstra C.R."/>
        </authorList>
    </citation>
    <scope>NUCLEOTIDE SEQUENCE [LARGE SCALE GENOMIC DNA]</scope>
    <source>
        <strain evidence="4 5">DSM 25634</strain>
    </source>
</reference>
<dbReference type="InterPro" id="IPR051012">
    <property type="entry name" value="CellSynth/LPSAsmb/PSIAsmb"/>
</dbReference>
<dbReference type="InterPro" id="IPR011990">
    <property type="entry name" value="TPR-like_helical_dom_sf"/>
</dbReference>
<evidence type="ECO:0000256" key="1">
    <source>
        <dbReference type="ARBA" id="ARBA00022737"/>
    </source>
</evidence>
<name>A0A081NIF2_9GAMM</name>
<accession>A0A081NIF2</accession>
<organism evidence="4 5">
    <name type="scientific">Endozoicomonas numazuensis</name>
    <dbReference type="NCBI Taxonomy" id="1137799"/>
    <lineage>
        <taxon>Bacteria</taxon>
        <taxon>Pseudomonadati</taxon>
        <taxon>Pseudomonadota</taxon>
        <taxon>Gammaproteobacteria</taxon>
        <taxon>Oceanospirillales</taxon>
        <taxon>Endozoicomonadaceae</taxon>
        <taxon>Endozoicomonas</taxon>
    </lineage>
</organism>